<dbReference type="GO" id="GO:0005797">
    <property type="term" value="C:Golgi medial cisterna"/>
    <property type="evidence" value="ECO:0007669"/>
    <property type="project" value="EnsemblFungi"/>
</dbReference>
<protein>
    <recommendedName>
        <fullName evidence="6">GDT1 family protein</fullName>
    </recommendedName>
</protein>
<evidence type="ECO:0000256" key="1">
    <source>
        <dbReference type="ARBA" id="ARBA00004141"/>
    </source>
</evidence>
<evidence type="ECO:0000256" key="6">
    <source>
        <dbReference type="RuleBase" id="RU365102"/>
    </source>
</evidence>
<dbReference type="PANTHER" id="PTHR12608">
    <property type="entry name" value="TRANSMEMBRANE PROTEIN HTP-1 RELATED"/>
    <property type="match status" value="1"/>
</dbReference>
<feature type="region of interest" description="Disordered" evidence="8">
    <location>
        <begin position="193"/>
        <end position="217"/>
    </location>
</feature>
<reference evidence="9 10" key="1">
    <citation type="submission" date="2016-07" db="EMBL/GenBank/DDBJ databases">
        <title>Pervasive Adenine N6-methylation of Active Genes in Fungi.</title>
        <authorList>
            <consortium name="DOE Joint Genome Institute"/>
            <person name="Mondo S.J."/>
            <person name="Dannebaum R.O."/>
            <person name="Kuo R.C."/>
            <person name="Labutti K."/>
            <person name="Haridas S."/>
            <person name="Kuo A."/>
            <person name="Salamov A."/>
            <person name="Ahrendt S.R."/>
            <person name="Lipzen A."/>
            <person name="Sullivan W."/>
            <person name="Andreopoulos W.B."/>
            <person name="Clum A."/>
            <person name="Lindquist E."/>
            <person name="Daum C."/>
            <person name="Ramamoorthy G.K."/>
            <person name="Gryganskyi A."/>
            <person name="Culley D."/>
            <person name="Magnuson J.K."/>
            <person name="James T.Y."/>
            <person name="O'Malley M.A."/>
            <person name="Stajich J.E."/>
            <person name="Spatafora J.W."/>
            <person name="Visel A."/>
            <person name="Grigoriev I.V."/>
        </authorList>
    </citation>
    <scope>NUCLEOTIDE SEQUENCE [LARGE SCALE GENOMIC DNA]</scope>
    <source>
        <strain evidence="9 10">NRRL 2496</strain>
    </source>
</reference>
<evidence type="ECO:0000256" key="2">
    <source>
        <dbReference type="ARBA" id="ARBA00009190"/>
    </source>
</evidence>
<dbReference type="EMBL" id="MCGN01000002">
    <property type="protein sequence ID" value="ORZ01003.1"/>
    <property type="molecule type" value="Genomic_DNA"/>
</dbReference>
<keyword evidence="5 6" id="KW-0472">Membrane</keyword>
<keyword evidence="10" id="KW-1185">Reference proteome</keyword>
<keyword evidence="6" id="KW-0732">Signal</keyword>
<keyword evidence="3 6" id="KW-0812">Transmembrane</keyword>
<feature type="coiled-coil region" evidence="7">
    <location>
        <begin position="156"/>
        <end position="183"/>
    </location>
</feature>
<dbReference type="GO" id="GO:0015369">
    <property type="term" value="F:calcium:proton antiporter activity"/>
    <property type="evidence" value="ECO:0007669"/>
    <property type="project" value="EnsemblFungi"/>
</dbReference>
<dbReference type="GO" id="GO:0032472">
    <property type="term" value="P:Golgi calcium ion transport"/>
    <property type="evidence" value="ECO:0007669"/>
    <property type="project" value="TreeGrafter"/>
</dbReference>
<dbReference type="FunCoup" id="A0A1X2HNL7">
    <property type="interactions" value="483"/>
</dbReference>
<feature type="transmembrane region" description="Helical" evidence="6">
    <location>
        <begin position="297"/>
        <end position="315"/>
    </location>
</feature>
<evidence type="ECO:0000313" key="10">
    <source>
        <dbReference type="Proteomes" id="UP000242180"/>
    </source>
</evidence>
<dbReference type="PROSITE" id="PS01214">
    <property type="entry name" value="UPF0016"/>
    <property type="match status" value="1"/>
</dbReference>
<organism evidence="9 10">
    <name type="scientific">Syncephalastrum racemosum</name>
    <name type="common">Filamentous fungus</name>
    <dbReference type="NCBI Taxonomy" id="13706"/>
    <lineage>
        <taxon>Eukaryota</taxon>
        <taxon>Fungi</taxon>
        <taxon>Fungi incertae sedis</taxon>
        <taxon>Mucoromycota</taxon>
        <taxon>Mucoromycotina</taxon>
        <taxon>Mucoromycetes</taxon>
        <taxon>Mucorales</taxon>
        <taxon>Syncephalastraceae</taxon>
        <taxon>Syncephalastrum</taxon>
    </lineage>
</organism>
<feature type="transmembrane region" description="Helical" evidence="6">
    <location>
        <begin position="70"/>
        <end position="93"/>
    </location>
</feature>
<keyword evidence="7" id="KW-0175">Coiled coil</keyword>
<evidence type="ECO:0000256" key="7">
    <source>
        <dbReference type="SAM" id="Coils"/>
    </source>
</evidence>
<dbReference type="Proteomes" id="UP000242180">
    <property type="component" value="Unassembled WGS sequence"/>
</dbReference>
<keyword evidence="4 6" id="KW-1133">Transmembrane helix</keyword>
<evidence type="ECO:0000313" key="9">
    <source>
        <dbReference type="EMBL" id="ORZ01003.1"/>
    </source>
</evidence>
<proteinExistence type="inferred from homology"/>
<feature type="compositionally biased region" description="Basic and acidic residues" evidence="8">
    <location>
        <begin position="197"/>
        <end position="209"/>
    </location>
</feature>
<dbReference type="GO" id="GO:0010486">
    <property type="term" value="F:manganese:proton antiporter activity"/>
    <property type="evidence" value="ECO:0007669"/>
    <property type="project" value="EnsemblFungi"/>
</dbReference>
<evidence type="ECO:0000256" key="4">
    <source>
        <dbReference type="ARBA" id="ARBA00022989"/>
    </source>
</evidence>
<feature type="chain" id="PRO_5013253558" description="GDT1 family protein" evidence="6">
    <location>
        <begin position="25"/>
        <end position="323"/>
    </location>
</feature>
<dbReference type="InterPro" id="IPR001727">
    <property type="entry name" value="GDT1-like"/>
</dbReference>
<feature type="transmembrane region" description="Helical" evidence="6">
    <location>
        <begin position="264"/>
        <end position="285"/>
    </location>
</feature>
<accession>A0A1X2HNL7</accession>
<name>A0A1X2HNL7_SYNRA</name>
<dbReference type="GO" id="GO:0032468">
    <property type="term" value="P:Golgi calcium ion homeostasis"/>
    <property type="evidence" value="ECO:0007669"/>
    <property type="project" value="EnsemblFungi"/>
</dbReference>
<feature type="signal peptide" evidence="6">
    <location>
        <begin position="1"/>
        <end position="24"/>
    </location>
</feature>
<dbReference type="PANTHER" id="PTHR12608:SF1">
    <property type="entry name" value="TRANSMEMBRANE PROTEIN 165"/>
    <property type="match status" value="1"/>
</dbReference>
<comment type="caution">
    <text evidence="9">The sequence shown here is derived from an EMBL/GenBank/DDBJ whole genome shotgun (WGS) entry which is preliminary data.</text>
</comment>
<dbReference type="OrthoDB" id="442680at2759"/>
<dbReference type="GO" id="GO:0005801">
    <property type="term" value="C:cis-Golgi network"/>
    <property type="evidence" value="ECO:0007669"/>
    <property type="project" value="EnsemblFungi"/>
</dbReference>
<dbReference type="OMA" id="ILGHAIC"/>
<feature type="transmembrane region" description="Helical" evidence="6">
    <location>
        <begin position="223"/>
        <end position="244"/>
    </location>
</feature>
<dbReference type="AlphaFoldDB" id="A0A1X2HNL7"/>
<dbReference type="InterPro" id="IPR049555">
    <property type="entry name" value="GDT1-like_CS"/>
</dbReference>
<evidence type="ECO:0000256" key="8">
    <source>
        <dbReference type="SAM" id="MobiDB-lite"/>
    </source>
</evidence>
<dbReference type="InParanoid" id="A0A1X2HNL7"/>
<dbReference type="Pfam" id="PF01169">
    <property type="entry name" value="GDT1"/>
    <property type="match status" value="2"/>
</dbReference>
<comment type="subcellular location">
    <subcellularLocation>
        <location evidence="1 6">Membrane</location>
        <topology evidence="1 6">Multi-pass membrane protein</topology>
    </subcellularLocation>
</comment>
<dbReference type="GO" id="GO:0000329">
    <property type="term" value="C:fungal-type vacuole membrane"/>
    <property type="evidence" value="ECO:0007669"/>
    <property type="project" value="TreeGrafter"/>
</dbReference>
<sequence length="323" mass="35747">MIHRWLHNLSVVILLLSFIIAVRAQLENPADELADAAALTDNEDRFAQQIPEPGGEDAKQDDLQDLEQSLLISLLMIIVSEIGDKTFLIAAIMAMKHSRLVVFSAAFSSLAIMSVLSAFLGHVVPNLIPKAYTDVLAALLFLCFGVRMMYEGYHMSPDDEGEMDEVEEELREVEDRDRVNKLELLEVGGMAAAQEQQEERDHHGDEGPHNHHHSKARQAKDGLMNLMQLVFSPVFVQTFVLTFLGEWGDRSQISTIALAAANNVYWVTAGVVVGHTLCTALAVVGGRMLAAKISVRTVTLTGSVLFLIFGIYYSYHAYHGQIE</sequence>
<feature type="transmembrane region" description="Helical" evidence="6">
    <location>
        <begin position="100"/>
        <end position="119"/>
    </location>
</feature>
<feature type="transmembrane region" description="Helical" evidence="6">
    <location>
        <begin position="131"/>
        <end position="150"/>
    </location>
</feature>
<dbReference type="GO" id="GO:0030026">
    <property type="term" value="P:intracellular manganese ion homeostasis"/>
    <property type="evidence" value="ECO:0007669"/>
    <property type="project" value="EnsemblFungi"/>
</dbReference>
<comment type="similarity">
    <text evidence="2 6">Belongs to the GDT1 family.</text>
</comment>
<dbReference type="STRING" id="13706.A0A1X2HNL7"/>
<evidence type="ECO:0000256" key="5">
    <source>
        <dbReference type="ARBA" id="ARBA00023136"/>
    </source>
</evidence>
<evidence type="ECO:0000256" key="3">
    <source>
        <dbReference type="ARBA" id="ARBA00022692"/>
    </source>
</evidence>
<gene>
    <name evidence="9" type="ORF">BCR43DRAFT_486211</name>
</gene>